<dbReference type="InterPro" id="IPR006439">
    <property type="entry name" value="HAD-SF_hydro_IA"/>
</dbReference>
<dbReference type="Gene3D" id="3.40.50.1000">
    <property type="entry name" value="HAD superfamily/HAD-like"/>
    <property type="match status" value="1"/>
</dbReference>
<keyword evidence="1" id="KW-0378">Hydrolase</keyword>
<evidence type="ECO:0008006" key="4">
    <source>
        <dbReference type="Google" id="ProtNLM"/>
    </source>
</evidence>
<comment type="caution">
    <text evidence="2">The sequence shown here is derived from an EMBL/GenBank/DDBJ whole genome shotgun (WGS) entry which is preliminary data.</text>
</comment>
<accession>A0A1F6Y5T0</accession>
<dbReference type="InterPro" id="IPR023214">
    <property type="entry name" value="HAD_sf"/>
</dbReference>
<dbReference type="InterPro" id="IPR036412">
    <property type="entry name" value="HAD-like_sf"/>
</dbReference>
<evidence type="ECO:0000313" key="2">
    <source>
        <dbReference type="EMBL" id="OGJ01699.1"/>
    </source>
</evidence>
<dbReference type="Pfam" id="PF13419">
    <property type="entry name" value="HAD_2"/>
    <property type="match status" value="1"/>
</dbReference>
<protein>
    <recommendedName>
        <fullName evidence="4">HAD family hydrolase</fullName>
    </recommendedName>
</protein>
<dbReference type="InterPro" id="IPR051540">
    <property type="entry name" value="S-2-haloacid_dehalogenase"/>
</dbReference>
<dbReference type="SUPFAM" id="SSF56784">
    <property type="entry name" value="HAD-like"/>
    <property type="match status" value="1"/>
</dbReference>
<name>A0A1F6Y5T0_9BACT</name>
<gene>
    <name evidence="2" type="ORF">A3I23_00300</name>
</gene>
<dbReference type="GO" id="GO:0016787">
    <property type="term" value="F:hydrolase activity"/>
    <property type="evidence" value="ECO:0007669"/>
    <property type="project" value="UniProtKB-KW"/>
</dbReference>
<dbReference type="InterPro" id="IPR041492">
    <property type="entry name" value="HAD_2"/>
</dbReference>
<evidence type="ECO:0000256" key="1">
    <source>
        <dbReference type="ARBA" id="ARBA00022801"/>
    </source>
</evidence>
<proteinExistence type="predicted"/>
<sequence length="151" mass="16951">MIKHIWFDFSDTLASISTRIPRRIYVLTDPNIPKILEEMSKLIPISIFSNIKLDKIIPALNVDPKLFSYILSASTVGASKPALKGFYKMIELSALQPEEILYIGDDVGKDVIPAKTVGIKTAVVFEKLPEADYSFTNFKNILEFVKNQKSA</sequence>
<evidence type="ECO:0000313" key="3">
    <source>
        <dbReference type="Proteomes" id="UP000177693"/>
    </source>
</evidence>
<dbReference type="AlphaFoldDB" id="A0A1F6Y5T0"/>
<dbReference type="Proteomes" id="UP000177693">
    <property type="component" value="Unassembled WGS sequence"/>
</dbReference>
<organism evidence="2 3">
    <name type="scientific">Candidatus Nomurabacteria bacterium RIFCSPLOWO2_02_FULL_40_67</name>
    <dbReference type="NCBI Taxonomy" id="1801787"/>
    <lineage>
        <taxon>Bacteria</taxon>
        <taxon>Candidatus Nomuraibacteriota</taxon>
    </lineage>
</organism>
<dbReference type="EMBL" id="MFVL01000013">
    <property type="protein sequence ID" value="OGJ01699.1"/>
    <property type="molecule type" value="Genomic_DNA"/>
</dbReference>
<reference evidence="2 3" key="1">
    <citation type="journal article" date="2016" name="Nat. Commun.">
        <title>Thousands of microbial genomes shed light on interconnected biogeochemical processes in an aquifer system.</title>
        <authorList>
            <person name="Anantharaman K."/>
            <person name="Brown C.T."/>
            <person name="Hug L.A."/>
            <person name="Sharon I."/>
            <person name="Castelle C.J."/>
            <person name="Probst A.J."/>
            <person name="Thomas B.C."/>
            <person name="Singh A."/>
            <person name="Wilkins M.J."/>
            <person name="Karaoz U."/>
            <person name="Brodie E.L."/>
            <person name="Williams K.H."/>
            <person name="Hubbard S.S."/>
            <person name="Banfield J.F."/>
        </authorList>
    </citation>
    <scope>NUCLEOTIDE SEQUENCE [LARGE SCALE GENOMIC DNA]</scope>
</reference>
<dbReference type="NCBIfam" id="TIGR01549">
    <property type="entry name" value="HAD-SF-IA-v1"/>
    <property type="match status" value="1"/>
</dbReference>
<dbReference type="PANTHER" id="PTHR43316">
    <property type="entry name" value="HYDROLASE, HALOACID DELAHOGENASE-RELATED"/>
    <property type="match status" value="1"/>
</dbReference>